<evidence type="ECO:0000313" key="1">
    <source>
        <dbReference type="EMBL" id="NME71736.1"/>
    </source>
</evidence>
<dbReference type="Proteomes" id="UP000576082">
    <property type="component" value="Unassembled WGS sequence"/>
</dbReference>
<reference evidence="1 2" key="1">
    <citation type="submission" date="2020-04" db="EMBL/GenBank/DDBJ databases">
        <title>Flammeovirga sp. SR4, a novel species isolated from seawater.</title>
        <authorList>
            <person name="Wang X."/>
        </authorList>
    </citation>
    <scope>NUCLEOTIDE SEQUENCE [LARGE SCALE GENOMIC DNA]</scope>
    <source>
        <strain evidence="1 2">ATCC 23126</strain>
    </source>
</reference>
<name>A0A7X9RZT8_9BACT</name>
<accession>A0A7X9RZT8</accession>
<keyword evidence="2" id="KW-1185">Reference proteome</keyword>
<gene>
    <name evidence="1" type="ORF">HHU12_27470</name>
</gene>
<comment type="caution">
    <text evidence="1">The sequence shown here is derived from an EMBL/GenBank/DDBJ whole genome shotgun (WGS) entry which is preliminary data.</text>
</comment>
<proteinExistence type="predicted"/>
<dbReference type="AlphaFoldDB" id="A0A7X9RZT8"/>
<dbReference type="EMBL" id="JABANE010000112">
    <property type="protein sequence ID" value="NME71736.1"/>
    <property type="molecule type" value="Genomic_DNA"/>
</dbReference>
<sequence>MTHKLFGILILMLTNSMLILGQINDRKVISNGIYRITYDDGEVVRLFINDSLYEMKSASQVVEKGSIDIDHQSFFLYADTEEDTTEFVFNTVKQIPVSKNGIPLEINVKGQALKGVGCNCYELEKPLTKSSRFVLYGNGGIRVTCRKGVITKIKKIALH</sequence>
<dbReference type="RefSeq" id="WP_169659942.1">
    <property type="nucleotide sequence ID" value="NZ_JABANE010000112.1"/>
</dbReference>
<organism evidence="1 2">
    <name type="scientific">Flammeovirga aprica JL-4</name>
    <dbReference type="NCBI Taxonomy" id="694437"/>
    <lineage>
        <taxon>Bacteria</taxon>
        <taxon>Pseudomonadati</taxon>
        <taxon>Bacteroidota</taxon>
        <taxon>Cytophagia</taxon>
        <taxon>Cytophagales</taxon>
        <taxon>Flammeovirgaceae</taxon>
        <taxon>Flammeovirga</taxon>
    </lineage>
</organism>
<evidence type="ECO:0000313" key="2">
    <source>
        <dbReference type="Proteomes" id="UP000576082"/>
    </source>
</evidence>
<protein>
    <submittedName>
        <fullName evidence="1">Uncharacterized protein</fullName>
    </submittedName>
</protein>